<gene>
    <name evidence="1" type="ORF">AB05_3722</name>
</gene>
<evidence type="ECO:0000313" key="1">
    <source>
        <dbReference type="EMBL" id="KEO28018.1"/>
    </source>
</evidence>
<dbReference type="AlphaFoldDB" id="A0A836NAT2"/>
<reference evidence="1 2" key="1">
    <citation type="submission" date="2014-06" db="EMBL/GenBank/DDBJ databases">
        <title>Genetic Variability of E. coli after antibiotic treatment.</title>
        <authorList>
            <person name="Silbergeld E."/>
            <person name="Coles C."/>
            <person name="Seidman J.C."/>
            <person name="You Y."/>
            <person name="George J."/>
            <person name="Nadendla S."/>
            <person name="Daugherty S.C."/>
            <person name="Nagaraj S."/>
            <person name="Ott S."/>
            <person name="Klega K."/>
            <person name="Rasko D."/>
        </authorList>
    </citation>
    <scope>NUCLEOTIDE SEQUENCE [LARGE SCALE GENOMIC DNA]</scope>
    <source>
        <strain evidence="1 2">2-460-02_S1_C1</strain>
    </source>
</reference>
<dbReference type="Proteomes" id="UP000028038">
    <property type="component" value="Unassembled WGS sequence"/>
</dbReference>
<name>A0A836NAT2_ECOLX</name>
<evidence type="ECO:0000313" key="2">
    <source>
        <dbReference type="Proteomes" id="UP000028038"/>
    </source>
</evidence>
<comment type="caution">
    <text evidence="1">The sequence shown here is derived from an EMBL/GenBank/DDBJ whole genome shotgun (WGS) entry which is preliminary data.</text>
</comment>
<protein>
    <submittedName>
        <fullName evidence="1">Uncharacterized protein</fullName>
    </submittedName>
</protein>
<proteinExistence type="predicted"/>
<dbReference type="EMBL" id="JOSS01000060">
    <property type="protein sequence ID" value="KEO28018.1"/>
    <property type="molecule type" value="Genomic_DNA"/>
</dbReference>
<sequence>MRRERLIKPTKHLYSICCNDRAGQISVAHLAILRLSSVLTRLHSTLLIP</sequence>
<organism evidence="1 2">
    <name type="scientific">Escherichia coli 2-460-02_S1_C1</name>
    <dbReference type="NCBI Taxonomy" id="1444044"/>
    <lineage>
        <taxon>Bacteria</taxon>
        <taxon>Pseudomonadati</taxon>
        <taxon>Pseudomonadota</taxon>
        <taxon>Gammaproteobacteria</taxon>
        <taxon>Enterobacterales</taxon>
        <taxon>Enterobacteriaceae</taxon>
        <taxon>Escherichia</taxon>
    </lineage>
</organism>
<accession>A0A836NAT2</accession>